<evidence type="ECO:0000313" key="4">
    <source>
        <dbReference type="Ensembl" id="ENSECAP00000024849.1"/>
    </source>
</evidence>
<dbReference type="Proteomes" id="UP000002281">
    <property type="component" value="Chromosome 3"/>
</dbReference>
<evidence type="ECO:0000313" key="5">
    <source>
        <dbReference type="Proteomes" id="UP000002281"/>
    </source>
</evidence>
<evidence type="ECO:0000259" key="3">
    <source>
        <dbReference type="PROSITE" id="PS50102"/>
    </source>
</evidence>
<reference evidence="4 5" key="1">
    <citation type="journal article" date="2009" name="Science">
        <title>Genome sequence, comparative analysis, and population genetics of the domestic horse.</title>
        <authorList>
            <consortium name="Broad Institute Genome Sequencing Platform"/>
            <consortium name="Broad Institute Whole Genome Assembly Team"/>
            <person name="Wade C.M."/>
            <person name="Giulotto E."/>
            <person name="Sigurdsson S."/>
            <person name="Zoli M."/>
            <person name="Gnerre S."/>
            <person name="Imsland F."/>
            <person name="Lear T.L."/>
            <person name="Adelson D.L."/>
            <person name="Bailey E."/>
            <person name="Bellone R.R."/>
            <person name="Bloecker H."/>
            <person name="Distl O."/>
            <person name="Edgar R.C."/>
            <person name="Garber M."/>
            <person name="Leeb T."/>
            <person name="Mauceli E."/>
            <person name="MacLeod J.N."/>
            <person name="Penedo M.C.T."/>
            <person name="Raison J.M."/>
            <person name="Sharpe T."/>
            <person name="Vogel J."/>
            <person name="Andersson L."/>
            <person name="Antczak D.F."/>
            <person name="Biagi T."/>
            <person name="Binns M.M."/>
            <person name="Chowdhary B.P."/>
            <person name="Coleman S.J."/>
            <person name="Della Valle G."/>
            <person name="Fryc S."/>
            <person name="Guerin G."/>
            <person name="Hasegawa T."/>
            <person name="Hill E.W."/>
            <person name="Jurka J."/>
            <person name="Kiialainen A."/>
            <person name="Lindgren G."/>
            <person name="Liu J."/>
            <person name="Magnani E."/>
            <person name="Mickelson J.R."/>
            <person name="Murray J."/>
            <person name="Nergadze S.G."/>
            <person name="Onofrio R."/>
            <person name="Pedroni S."/>
            <person name="Piras M.F."/>
            <person name="Raudsepp T."/>
            <person name="Rocchi M."/>
            <person name="Roeed K.H."/>
            <person name="Ryder O.A."/>
            <person name="Searle S."/>
            <person name="Skow L."/>
            <person name="Swinburne J.E."/>
            <person name="Syvaenen A.C."/>
            <person name="Tozaki T."/>
            <person name="Valberg S.J."/>
            <person name="Vaudin M."/>
            <person name="White J.R."/>
            <person name="Zody M.C."/>
            <person name="Lander E.S."/>
            <person name="Lindblad-Toh K."/>
        </authorList>
    </citation>
    <scope>NUCLEOTIDE SEQUENCE [LARGE SCALE GENOMIC DNA]</scope>
    <source>
        <strain evidence="4 5">Thoroughbred</strain>
    </source>
</reference>
<dbReference type="Ensembl" id="ENSECAT00000009349.2">
    <property type="protein sequence ID" value="ENSECAP00000024849.1"/>
    <property type="gene ID" value="ENSECAG00000009124.2"/>
</dbReference>
<keyword evidence="5" id="KW-1185">Reference proteome</keyword>
<dbReference type="PaxDb" id="9796-ENSECAP00000024849"/>
<organism evidence="4 5">
    <name type="scientific">Equus caballus</name>
    <name type="common">Horse</name>
    <dbReference type="NCBI Taxonomy" id="9796"/>
    <lineage>
        <taxon>Eukaryota</taxon>
        <taxon>Metazoa</taxon>
        <taxon>Chordata</taxon>
        <taxon>Craniata</taxon>
        <taxon>Vertebrata</taxon>
        <taxon>Euteleostomi</taxon>
        <taxon>Mammalia</taxon>
        <taxon>Eutheria</taxon>
        <taxon>Laurasiatheria</taxon>
        <taxon>Perissodactyla</taxon>
        <taxon>Equidae</taxon>
        <taxon>Equus</taxon>
    </lineage>
</organism>
<dbReference type="STRING" id="9796.ENSECAP00000024849"/>
<evidence type="ECO:0000256" key="2">
    <source>
        <dbReference type="PROSITE-ProRule" id="PRU00176"/>
    </source>
</evidence>
<dbReference type="InterPro" id="IPR034240">
    <property type="entry name" value="eIF3G_RRM"/>
</dbReference>
<dbReference type="AlphaFoldDB" id="A0A3Q2GWJ1"/>
<feature type="domain" description="RRM" evidence="3">
    <location>
        <begin position="97"/>
        <end position="175"/>
    </location>
</feature>
<dbReference type="SMR" id="A0A3Q2GWJ1"/>
<evidence type="ECO:0000256" key="1">
    <source>
        <dbReference type="ARBA" id="ARBA00022884"/>
    </source>
</evidence>
<dbReference type="SUPFAM" id="SSF54928">
    <property type="entry name" value="RNA-binding domain, RBD"/>
    <property type="match status" value="1"/>
</dbReference>
<dbReference type="Pfam" id="PF00076">
    <property type="entry name" value="RRM_1"/>
    <property type="match status" value="1"/>
</dbReference>
<dbReference type="SMART" id="SM00360">
    <property type="entry name" value="RRM"/>
    <property type="match status" value="1"/>
</dbReference>
<dbReference type="PANTHER" id="PTHR10352">
    <property type="entry name" value="EUKARYOTIC TRANSLATION INITIATION FACTOR 3 SUBUNIT G"/>
    <property type="match status" value="1"/>
</dbReference>
<dbReference type="InterPro" id="IPR012677">
    <property type="entry name" value="Nucleotide-bd_a/b_plait_sf"/>
</dbReference>
<accession>A0A3Q2GWJ1</accession>
<sequence>LTFVSKDLNCQEDPMNKLKGQKVEFCRICKATTGGLVAPHKDTLWPVQKELAEKVGLSTGKKAKLPKQLDPMYTAQNKTGNHCGKSTQPNHTVDDNAIIFVSTLSEDTHDTDLQELFQSFGSILCIYLAKDKTTGQSKGFAVIRFHSYEDTSSALADMSSCGCDHLILSVKWVKPSTN</sequence>
<dbReference type="OMA" id="CRICKGP"/>
<protein>
    <recommendedName>
        <fullName evidence="3">RRM domain-containing protein</fullName>
    </recommendedName>
</protein>
<name>A0A3Q2GWJ1_HORSE</name>
<dbReference type="Gene3D" id="3.30.70.330">
    <property type="match status" value="1"/>
</dbReference>
<dbReference type="InParanoid" id="A0A3Q2GWJ1"/>
<reference evidence="4" key="2">
    <citation type="submission" date="2025-08" db="UniProtKB">
        <authorList>
            <consortium name="Ensembl"/>
        </authorList>
    </citation>
    <scope>IDENTIFICATION</scope>
    <source>
        <strain evidence="4">Thoroughbred</strain>
    </source>
</reference>
<dbReference type="CDD" id="cd12408">
    <property type="entry name" value="RRM_eIF3G_like"/>
    <property type="match status" value="1"/>
</dbReference>
<dbReference type="InterPro" id="IPR000504">
    <property type="entry name" value="RRM_dom"/>
</dbReference>
<dbReference type="PROSITE" id="PS50102">
    <property type="entry name" value="RRM"/>
    <property type="match status" value="1"/>
</dbReference>
<keyword evidence="1 2" id="KW-0694">RNA-binding</keyword>
<dbReference type="GeneTree" id="ENSGT00510000047802"/>
<reference evidence="4" key="3">
    <citation type="submission" date="2025-09" db="UniProtKB">
        <authorList>
            <consortium name="Ensembl"/>
        </authorList>
    </citation>
    <scope>IDENTIFICATION</scope>
    <source>
        <strain evidence="4">Thoroughbred</strain>
    </source>
</reference>
<proteinExistence type="predicted"/>
<dbReference type="InterPro" id="IPR035979">
    <property type="entry name" value="RBD_domain_sf"/>
</dbReference>
<dbReference type="GO" id="GO:0003723">
    <property type="term" value="F:RNA binding"/>
    <property type="evidence" value="ECO:0007669"/>
    <property type="project" value="UniProtKB-UniRule"/>
</dbReference>